<evidence type="ECO:0000256" key="14">
    <source>
        <dbReference type="RuleBase" id="RU004016"/>
    </source>
</evidence>
<evidence type="ECO:0000256" key="7">
    <source>
        <dbReference type="ARBA" id="ARBA00022801"/>
    </source>
</evidence>
<name>A0A364K2R5_9BACL</name>
<evidence type="ECO:0000313" key="18">
    <source>
        <dbReference type="EMBL" id="RAL22677.1"/>
    </source>
</evidence>
<feature type="active site" evidence="12">
    <location>
        <position position="119"/>
    </location>
</feature>
<dbReference type="GO" id="GO:0071555">
    <property type="term" value="P:cell wall organization"/>
    <property type="evidence" value="ECO:0007669"/>
    <property type="project" value="UniProtKB-KW"/>
</dbReference>
<evidence type="ECO:0000256" key="13">
    <source>
        <dbReference type="PIRSR" id="PIRSR618044-2"/>
    </source>
</evidence>
<dbReference type="OrthoDB" id="9791132at2"/>
<dbReference type="Pfam" id="PF00768">
    <property type="entry name" value="Peptidase_S11"/>
    <property type="match status" value="1"/>
</dbReference>
<dbReference type="GO" id="GO:0009002">
    <property type="term" value="F:serine-type D-Ala-D-Ala carboxypeptidase activity"/>
    <property type="evidence" value="ECO:0007669"/>
    <property type="project" value="UniProtKB-EC"/>
</dbReference>
<feature type="signal peptide" evidence="15">
    <location>
        <begin position="1"/>
        <end position="27"/>
    </location>
</feature>
<comment type="catalytic activity">
    <reaction evidence="11">
        <text>Preferential cleavage: (Ac)2-L-Lys-D-Ala-|-D-Ala. Also transpeptidation of peptidyl-alanyl moieties that are N-acyl substituents of D-alanine.</text>
        <dbReference type="EC" id="3.4.16.4"/>
    </reaction>
</comment>
<reference evidence="18 19" key="1">
    <citation type="submission" date="2018-06" db="EMBL/GenBank/DDBJ databases">
        <title>Thermoflavimicrobium daqus sp. nov., a thermophilic microbe isolated from Moutai-flavour Daqu.</title>
        <authorList>
            <person name="Wang X."/>
            <person name="Zhou H."/>
        </authorList>
    </citation>
    <scope>NUCLEOTIDE SEQUENCE [LARGE SCALE GENOMIC DNA]</scope>
    <source>
        <strain evidence="18 19">FBKL4.011</strain>
    </source>
</reference>
<dbReference type="InterPro" id="IPR018044">
    <property type="entry name" value="Peptidase_S11"/>
</dbReference>
<dbReference type="EMBL" id="QJKK01000008">
    <property type="protein sequence ID" value="RAL22677.1"/>
    <property type="molecule type" value="Genomic_DNA"/>
</dbReference>
<keyword evidence="7" id="KW-0378">Hydrolase</keyword>
<evidence type="ECO:0000259" key="17">
    <source>
        <dbReference type="Pfam" id="PF07943"/>
    </source>
</evidence>
<dbReference type="GO" id="GO:0009252">
    <property type="term" value="P:peptidoglycan biosynthetic process"/>
    <property type="evidence" value="ECO:0007669"/>
    <property type="project" value="UniProtKB-UniPathway"/>
</dbReference>
<protein>
    <recommendedName>
        <fullName evidence="3">serine-type D-Ala-D-Ala carboxypeptidase</fullName>
        <ecNumber evidence="3">3.4.16.4</ecNumber>
    </recommendedName>
</protein>
<evidence type="ECO:0000259" key="16">
    <source>
        <dbReference type="Pfam" id="PF00768"/>
    </source>
</evidence>
<accession>A0A364K2R5</accession>
<comment type="pathway">
    <text evidence="1">Cell wall biogenesis; peptidoglycan biosynthesis.</text>
</comment>
<sequence length="382" mass="43013">MKKIYLCLLTCLVWLMGNPMQQMIAYAEPSKEPEISAQAAILMDVASDRVLFAKNADQPMKVASLTKIMTAIIAIEKGELDQLVRVSPKAVGIEGSSIYLKAGDQVPLRTLLYGLMLRSGNDAAMAIAEHIGGSVEGFVYLMNEKATYLGLKNTHFMNPHGLDKPNHYSSAHDLAILTSYALKNPVFREIVKTKVIALPWPGETWRHKFYNKNKLLRMYSYADGVKTGFTKQAGRTLVTSATKNGQQLVAVTLNDPNDWLDSTKMFEYGFRSYQLVTPLHKGQVIVRKMKDKKPLELVAGEDFRYPLTADEKKHKRFQIQPIISYPLQLVDKENISVGSARIYLNDQLLGSVPLLVKRSTESTFFSKWKQILFSWMVQGDKS</sequence>
<dbReference type="EC" id="3.4.16.4" evidence="3"/>
<evidence type="ECO:0000256" key="12">
    <source>
        <dbReference type="PIRSR" id="PIRSR618044-1"/>
    </source>
</evidence>
<keyword evidence="9" id="KW-0573">Peptidoglycan synthesis</keyword>
<comment type="similarity">
    <text evidence="2 14">Belongs to the peptidase S11 family.</text>
</comment>
<evidence type="ECO:0000256" key="6">
    <source>
        <dbReference type="ARBA" id="ARBA00022729"/>
    </source>
</evidence>
<feature type="active site" description="Acyl-ester intermediate" evidence="12">
    <location>
        <position position="64"/>
    </location>
</feature>
<evidence type="ECO:0000256" key="10">
    <source>
        <dbReference type="ARBA" id="ARBA00023316"/>
    </source>
</evidence>
<evidence type="ECO:0000256" key="9">
    <source>
        <dbReference type="ARBA" id="ARBA00022984"/>
    </source>
</evidence>
<evidence type="ECO:0000256" key="5">
    <source>
        <dbReference type="ARBA" id="ARBA00022670"/>
    </source>
</evidence>
<dbReference type="Gene3D" id="2.30.140.30">
    <property type="match status" value="1"/>
</dbReference>
<dbReference type="Pfam" id="PF07943">
    <property type="entry name" value="PBP5_C"/>
    <property type="match status" value="1"/>
</dbReference>
<dbReference type="InterPro" id="IPR012907">
    <property type="entry name" value="Peptidase_S11_C"/>
</dbReference>
<evidence type="ECO:0000256" key="2">
    <source>
        <dbReference type="ARBA" id="ARBA00007164"/>
    </source>
</evidence>
<dbReference type="Gene3D" id="3.40.710.10">
    <property type="entry name" value="DD-peptidase/beta-lactamase superfamily"/>
    <property type="match status" value="1"/>
</dbReference>
<dbReference type="RefSeq" id="WP_113659680.1">
    <property type="nucleotide sequence ID" value="NZ_KZ845670.1"/>
</dbReference>
<dbReference type="InterPro" id="IPR012338">
    <property type="entry name" value="Beta-lactam/transpept-like"/>
</dbReference>
<dbReference type="AlphaFoldDB" id="A0A364K2R5"/>
<dbReference type="PANTHER" id="PTHR21581">
    <property type="entry name" value="D-ALANYL-D-ALANINE CARBOXYPEPTIDASE"/>
    <property type="match status" value="1"/>
</dbReference>
<evidence type="ECO:0000313" key="19">
    <source>
        <dbReference type="Proteomes" id="UP000251213"/>
    </source>
</evidence>
<feature type="domain" description="Peptidase S11 D-alanyl-D-alanine carboxypeptidase A N-terminal" evidence="16">
    <location>
        <begin position="31"/>
        <end position="256"/>
    </location>
</feature>
<comment type="caution">
    <text evidence="18">The sequence shown here is derived from an EMBL/GenBank/DDBJ whole genome shotgun (WGS) entry which is preliminary data.</text>
</comment>
<reference evidence="18 19" key="2">
    <citation type="submission" date="2018-06" db="EMBL/GenBank/DDBJ databases">
        <authorList>
            <person name="Zhirakovskaya E."/>
        </authorList>
    </citation>
    <scope>NUCLEOTIDE SEQUENCE [LARGE SCALE GENOMIC DNA]</scope>
    <source>
        <strain evidence="18 19">FBKL4.011</strain>
    </source>
</reference>
<dbReference type="SUPFAM" id="SSF56601">
    <property type="entry name" value="beta-lactamase/transpeptidase-like"/>
    <property type="match status" value="1"/>
</dbReference>
<evidence type="ECO:0000256" key="3">
    <source>
        <dbReference type="ARBA" id="ARBA00012448"/>
    </source>
</evidence>
<proteinExistence type="inferred from homology"/>
<feature type="chain" id="PRO_5017073897" description="serine-type D-Ala-D-Ala carboxypeptidase" evidence="15">
    <location>
        <begin position="28"/>
        <end position="382"/>
    </location>
</feature>
<keyword evidence="6 15" id="KW-0732">Signal</keyword>
<organism evidence="18 19">
    <name type="scientific">Thermoflavimicrobium daqui</name>
    <dbReference type="NCBI Taxonomy" id="2137476"/>
    <lineage>
        <taxon>Bacteria</taxon>
        <taxon>Bacillati</taxon>
        <taxon>Bacillota</taxon>
        <taxon>Bacilli</taxon>
        <taxon>Bacillales</taxon>
        <taxon>Thermoactinomycetaceae</taxon>
        <taxon>Thermoflavimicrobium</taxon>
    </lineage>
</organism>
<feature type="domain" description="Peptidase S11 D-Ala-D-Ala carboxypeptidase A C-terminal" evidence="17">
    <location>
        <begin position="273"/>
        <end position="361"/>
    </location>
</feature>
<gene>
    <name evidence="18" type="ORF">DL897_13495</name>
</gene>
<dbReference type="GO" id="GO:0008360">
    <property type="term" value="P:regulation of cell shape"/>
    <property type="evidence" value="ECO:0007669"/>
    <property type="project" value="UniProtKB-KW"/>
</dbReference>
<dbReference type="Proteomes" id="UP000251213">
    <property type="component" value="Unassembled WGS sequence"/>
</dbReference>
<feature type="active site" description="Proton acceptor" evidence="12">
    <location>
        <position position="67"/>
    </location>
</feature>
<evidence type="ECO:0000256" key="15">
    <source>
        <dbReference type="SAM" id="SignalP"/>
    </source>
</evidence>
<evidence type="ECO:0000256" key="8">
    <source>
        <dbReference type="ARBA" id="ARBA00022960"/>
    </source>
</evidence>
<keyword evidence="4 18" id="KW-0121">Carboxypeptidase</keyword>
<feature type="binding site" evidence="13">
    <location>
        <position position="226"/>
    </location>
    <ligand>
        <name>substrate</name>
    </ligand>
</feature>
<keyword evidence="5" id="KW-0645">Protease</keyword>
<evidence type="ECO:0000256" key="4">
    <source>
        <dbReference type="ARBA" id="ARBA00022645"/>
    </source>
</evidence>
<dbReference type="GO" id="GO:0006508">
    <property type="term" value="P:proteolysis"/>
    <property type="evidence" value="ECO:0007669"/>
    <property type="project" value="UniProtKB-KW"/>
</dbReference>
<dbReference type="PANTHER" id="PTHR21581:SF33">
    <property type="entry name" value="D-ALANYL-D-ALANINE CARBOXYPEPTIDASE DACB"/>
    <property type="match status" value="1"/>
</dbReference>
<keyword evidence="8" id="KW-0133">Cell shape</keyword>
<dbReference type="PRINTS" id="PR00725">
    <property type="entry name" value="DADACBPTASE1"/>
</dbReference>
<dbReference type="UniPathway" id="UPA00219"/>
<keyword evidence="19" id="KW-1185">Reference proteome</keyword>
<dbReference type="InterPro" id="IPR001967">
    <property type="entry name" value="Peptidase_S11_N"/>
</dbReference>
<evidence type="ECO:0000256" key="1">
    <source>
        <dbReference type="ARBA" id="ARBA00004752"/>
    </source>
</evidence>
<keyword evidence="10" id="KW-0961">Cell wall biogenesis/degradation</keyword>
<evidence type="ECO:0000256" key="11">
    <source>
        <dbReference type="ARBA" id="ARBA00034000"/>
    </source>
</evidence>